<organism evidence="6 7">
    <name type="scientific">Callorhinchus milii</name>
    <name type="common">Ghost shark</name>
    <dbReference type="NCBI Taxonomy" id="7868"/>
    <lineage>
        <taxon>Eukaryota</taxon>
        <taxon>Metazoa</taxon>
        <taxon>Chordata</taxon>
        <taxon>Craniata</taxon>
        <taxon>Vertebrata</taxon>
        <taxon>Chondrichthyes</taxon>
        <taxon>Holocephali</taxon>
        <taxon>Chimaeriformes</taxon>
        <taxon>Callorhinchidae</taxon>
        <taxon>Callorhinchus</taxon>
    </lineage>
</organism>
<reference evidence="7" key="2">
    <citation type="journal article" date="2007" name="PLoS Biol.">
        <title>Survey sequencing and comparative analysis of the elephant shark (Callorhinchus milii) genome.</title>
        <authorList>
            <person name="Venkatesh B."/>
            <person name="Kirkness E.F."/>
            <person name="Loh Y.H."/>
            <person name="Halpern A.L."/>
            <person name="Lee A.P."/>
            <person name="Johnson J."/>
            <person name="Dandona N."/>
            <person name="Viswanathan L.D."/>
            <person name="Tay A."/>
            <person name="Venter J.C."/>
            <person name="Strausberg R.L."/>
            <person name="Brenner S."/>
        </authorList>
    </citation>
    <scope>NUCLEOTIDE SEQUENCE [LARGE SCALE GENOMIC DNA]</scope>
</reference>
<dbReference type="InterPro" id="IPR003034">
    <property type="entry name" value="SAP_dom"/>
</dbReference>
<dbReference type="InterPro" id="IPR036361">
    <property type="entry name" value="SAP_dom_sf"/>
</dbReference>
<feature type="region of interest" description="Disordered" evidence="4">
    <location>
        <begin position="59"/>
        <end position="84"/>
    </location>
</feature>
<reference evidence="7" key="3">
    <citation type="journal article" date="2014" name="Nature">
        <title>Elephant shark genome provides unique insights into gnathostome evolution.</title>
        <authorList>
            <consortium name="International Elephant Shark Genome Sequencing Consortium"/>
            <person name="Venkatesh B."/>
            <person name="Lee A.P."/>
            <person name="Ravi V."/>
            <person name="Maurya A.K."/>
            <person name="Lian M.M."/>
            <person name="Swann J.B."/>
            <person name="Ohta Y."/>
            <person name="Flajnik M.F."/>
            <person name="Sutoh Y."/>
            <person name="Kasahara M."/>
            <person name="Hoon S."/>
            <person name="Gangu V."/>
            <person name="Roy S.W."/>
            <person name="Irimia M."/>
            <person name="Korzh V."/>
            <person name="Kondrychyn I."/>
            <person name="Lim Z.W."/>
            <person name="Tay B.H."/>
            <person name="Tohari S."/>
            <person name="Kong K.W."/>
            <person name="Ho S."/>
            <person name="Lorente-Galdos B."/>
            <person name="Quilez J."/>
            <person name="Marques-Bonet T."/>
            <person name="Raney B.J."/>
            <person name="Ingham P.W."/>
            <person name="Tay A."/>
            <person name="Hillier L.W."/>
            <person name="Minx P."/>
            <person name="Boehm T."/>
            <person name="Wilson R.K."/>
            <person name="Brenner S."/>
            <person name="Warren W.C."/>
        </authorList>
    </citation>
    <scope>NUCLEOTIDE SEQUENCE [LARGE SCALE GENOMIC DNA]</scope>
</reference>
<dbReference type="InParanoid" id="A0A4W3K0C2"/>
<sequence>GARFAGGVADSPQMDGPPPSCGPSLRRFTELRVVDLKAQLRKRNLDASGNKSVLMERLSKAVKEEGGNSGETSETPKNRTSQRMGRGRKIFLWKQIFCYCFWVRLPWCRCWENEDC</sequence>
<dbReference type="SMART" id="SM00513">
    <property type="entry name" value="SAP"/>
    <property type="match status" value="1"/>
</dbReference>
<evidence type="ECO:0000256" key="1">
    <source>
        <dbReference type="ARBA" id="ARBA00004123"/>
    </source>
</evidence>
<keyword evidence="7" id="KW-1185">Reference proteome</keyword>
<proteinExistence type="predicted"/>
<dbReference type="Proteomes" id="UP000314986">
    <property type="component" value="Unassembled WGS sequence"/>
</dbReference>
<keyword evidence="2" id="KW-0694">RNA-binding</keyword>
<name>A0A4W3K0C2_CALMI</name>
<dbReference type="GO" id="GO:0006357">
    <property type="term" value="P:regulation of transcription by RNA polymerase II"/>
    <property type="evidence" value="ECO:0007669"/>
    <property type="project" value="TreeGrafter"/>
</dbReference>
<dbReference type="PANTHER" id="PTHR15683:SF6">
    <property type="entry name" value="SCAFFOLD ATTACHMENT FACTOR B1"/>
    <property type="match status" value="1"/>
</dbReference>
<dbReference type="STRING" id="7868.ENSCMIP00000043958"/>
<reference evidence="7" key="1">
    <citation type="journal article" date="2006" name="Science">
        <title>Ancient noncoding elements conserved in the human genome.</title>
        <authorList>
            <person name="Venkatesh B."/>
            <person name="Kirkness E.F."/>
            <person name="Loh Y.H."/>
            <person name="Halpern A.L."/>
            <person name="Lee A.P."/>
            <person name="Johnson J."/>
            <person name="Dandona N."/>
            <person name="Viswanathan L.D."/>
            <person name="Tay A."/>
            <person name="Venter J.C."/>
            <person name="Strausberg R.L."/>
            <person name="Brenner S."/>
        </authorList>
    </citation>
    <scope>NUCLEOTIDE SEQUENCE [LARGE SCALE GENOMIC DNA]</scope>
</reference>
<keyword evidence="3" id="KW-0539">Nucleus</keyword>
<dbReference type="InterPro" id="IPR051738">
    <property type="entry name" value="SAF_Modulators"/>
</dbReference>
<dbReference type="GO" id="GO:0003723">
    <property type="term" value="F:RNA binding"/>
    <property type="evidence" value="ECO:0007669"/>
    <property type="project" value="UniProtKB-KW"/>
</dbReference>
<dbReference type="SUPFAM" id="SSF68906">
    <property type="entry name" value="SAP domain"/>
    <property type="match status" value="1"/>
</dbReference>
<dbReference type="GO" id="GO:0043565">
    <property type="term" value="F:sequence-specific DNA binding"/>
    <property type="evidence" value="ECO:0007669"/>
    <property type="project" value="TreeGrafter"/>
</dbReference>
<evidence type="ECO:0000256" key="4">
    <source>
        <dbReference type="SAM" id="MobiDB-lite"/>
    </source>
</evidence>
<evidence type="ECO:0000313" key="6">
    <source>
        <dbReference type="Ensembl" id="ENSCMIP00000043958.1"/>
    </source>
</evidence>
<dbReference type="PANTHER" id="PTHR15683">
    <property type="entry name" value="SCAFFOLD ATTACHMENT FACTOR B-RELATED"/>
    <property type="match status" value="1"/>
</dbReference>
<feature type="region of interest" description="Disordered" evidence="4">
    <location>
        <begin position="1"/>
        <end position="25"/>
    </location>
</feature>
<comment type="subcellular location">
    <subcellularLocation>
        <location evidence="1">Nucleus</location>
    </subcellularLocation>
</comment>
<evidence type="ECO:0000256" key="2">
    <source>
        <dbReference type="ARBA" id="ARBA00022884"/>
    </source>
</evidence>
<dbReference type="Ensembl" id="ENSCMIT00000044587.1">
    <property type="protein sequence ID" value="ENSCMIP00000043958.1"/>
    <property type="gene ID" value="ENSCMIG00000018217.1"/>
</dbReference>
<dbReference type="OMA" id="RCWENED"/>
<dbReference type="AlphaFoldDB" id="A0A4W3K0C2"/>
<dbReference type="Gene3D" id="1.10.720.30">
    <property type="entry name" value="SAP domain"/>
    <property type="match status" value="1"/>
</dbReference>
<dbReference type="GO" id="GO:0050684">
    <property type="term" value="P:regulation of mRNA processing"/>
    <property type="evidence" value="ECO:0007669"/>
    <property type="project" value="TreeGrafter"/>
</dbReference>
<evidence type="ECO:0000259" key="5">
    <source>
        <dbReference type="PROSITE" id="PS50800"/>
    </source>
</evidence>
<feature type="domain" description="SAP" evidence="5">
    <location>
        <begin position="28"/>
        <end position="62"/>
    </location>
</feature>
<reference evidence="6" key="4">
    <citation type="submission" date="2025-08" db="UniProtKB">
        <authorList>
            <consortium name="Ensembl"/>
        </authorList>
    </citation>
    <scope>IDENTIFICATION</scope>
</reference>
<dbReference type="PROSITE" id="PS50800">
    <property type="entry name" value="SAP"/>
    <property type="match status" value="1"/>
</dbReference>
<accession>A0A4W3K0C2</accession>
<evidence type="ECO:0000313" key="7">
    <source>
        <dbReference type="Proteomes" id="UP000314986"/>
    </source>
</evidence>
<dbReference type="Pfam" id="PF02037">
    <property type="entry name" value="SAP"/>
    <property type="match status" value="1"/>
</dbReference>
<protein>
    <recommendedName>
        <fullName evidence="5">SAP domain-containing protein</fullName>
    </recommendedName>
</protein>
<reference evidence="6" key="5">
    <citation type="submission" date="2025-09" db="UniProtKB">
        <authorList>
            <consortium name="Ensembl"/>
        </authorList>
    </citation>
    <scope>IDENTIFICATION</scope>
</reference>
<evidence type="ECO:0000256" key="3">
    <source>
        <dbReference type="ARBA" id="ARBA00023242"/>
    </source>
</evidence>
<dbReference type="GeneTree" id="ENSGT00940000155916"/>
<dbReference type="GO" id="GO:0005634">
    <property type="term" value="C:nucleus"/>
    <property type="evidence" value="ECO:0007669"/>
    <property type="project" value="UniProtKB-SubCell"/>
</dbReference>